<dbReference type="GO" id="GO:0003857">
    <property type="term" value="F:(3S)-3-hydroxyacyl-CoA dehydrogenase (NAD+) activity"/>
    <property type="evidence" value="ECO:0007669"/>
    <property type="project" value="UniProtKB-EC"/>
</dbReference>
<comment type="similarity">
    <text evidence="2">Belongs to the 3-hydroxyacyl-CoA dehydrogenase family.</text>
</comment>
<dbReference type="InterPro" id="IPR006176">
    <property type="entry name" value="3-OHacyl-CoA_DH_NAD-bd"/>
</dbReference>
<dbReference type="GO" id="GO:0008691">
    <property type="term" value="F:3-hydroxybutyryl-CoA dehydrogenase activity"/>
    <property type="evidence" value="ECO:0007669"/>
    <property type="project" value="UniProtKB-EC"/>
</dbReference>
<accession>W7J4T3</accession>
<dbReference type="Gene3D" id="1.10.1040.10">
    <property type="entry name" value="N-(1-d-carboxylethyl)-l-norvaline Dehydrogenase, domain 2"/>
    <property type="match status" value="2"/>
</dbReference>
<dbReference type="eggNOG" id="COG1250">
    <property type="taxonomic scope" value="Bacteria"/>
</dbReference>
<dbReference type="Pfam" id="PF00725">
    <property type="entry name" value="3HCDH"/>
    <property type="match status" value="2"/>
</dbReference>
<evidence type="ECO:0000256" key="3">
    <source>
        <dbReference type="ARBA" id="ARBA00023002"/>
    </source>
</evidence>
<organism evidence="6 7">
    <name type="scientific">Actinokineospora spheciospongiae</name>
    <dbReference type="NCBI Taxonomy" id="909613"/>
    <lineage>
        <taxon>Bacteria</taxon>
        <taxon>Bacillati</taxon>
        <taxon>Actinomycetota</taxon>
        <taxon>Actinomycetes</taxon>
        <taxon>Pseudonocardiales</taxon>
        <taxon>Pseudonocardiaceae</taxon>
        <taxon>Actinokineospora</taxon>
    </lineage>
</organism>
<dbReference type="InterPro" id="IPR036291">
    <property type="entry name" value="NAD(P)-bd_dom_sf"/>
</dbReference>
<dbReference type="GO" id="GO:0006635">
    <property type="term" value="P:fatty acid beta-oxidation"/>
    <property type="evidence" value="ECO:0007669"/>
    <property type="project" value="TreeGrafter"/>
</dbReference>
<dbReference type="Gene3D" id="3.40.50.720">
    <property type="entry name" value="NAD(P)-binding Rossmann-like Domain"/>
    <property type="match status" value="2"/>
</dbReference>
<feature type="domain" description="3-hydroxyacyl-CoA dehydrogenase NAD binding" evidence="5">
    <location>
        <begin position="290"/>
        <end position="467"/>
    </location>
</feature>
<gene>
    <name evidence="6" type="ORF">UO65_0717</name>
</gene>
<dbReference type="EC" id="1.1.1.35" evidence="6"/>
<sequence length="575" mass="59310">MVESALVVGVLGLGSLGEGLAAALLASGVEVVGVDPDPVALDRARLRLGDRALSLGAEVTDLKRAHVVVEAVPEDAATKEAVLRSVVDLCPPETVLVTTTASVPVPWLAIAAGCSTRLLGLRFPLPPPLGRTVEVVPTAMTSPEAFDAVRSLVKRLDREVVNTGRRAADAATDLVYAHLNRCAALLDEGYATRDDIDAAMRLGCGLPLGPLRVLDEIGVGSVRSALLRRHAATGDDAFRPAPVLDRMVADGALGRVARRGFHDYDEVGEVIEPAAGTGTAEPPGRPVARVGVIGSGTMAQGIAEVAAIAGIPTVLLARSAEKAAAAITAIDASLARGVRRGRIPAATRTTALALITEAHDYTALSDCDFVVEAVAEDPEVKRAVFTALDAVAKPGAVLATSTSSLAVADCAAATGRPADVVGTHFFNPAPVMGLVEVVRAEGTADDAAATARALARRLGKTPVDCADRAGFIVNHLLFPYLNDAIRLLGTSELGIEEVDAAVEAGYGHPMGPFALLDTIGLDVSLQILRKLAESGRDGAAPPEPALERLVAEGRLGRKSGSGFRQVGNRSSAVTR</sequence>
<dbReference type="STRING" id="909613.UO65_0717"/>
<dbReference type="PANTHER" id="PTHR48075:SF9">
    <property type="entry name" value="3-HYDROXYBUTYRYL-COA DEHYDROGENASE"/>
    <property type="match status" value="1"/>
</dbReference>
<dbReference type="PANTHER" id="PTHR48075">
    <property type="entry name" value="3-HYDROXYACYL-COA DEHYDROGENASE FAMILY PROTEIN"/>
    <property type="match status" value="1"/>
</dbReference>
<keyword evidence="3 6" id="KW-0560">Oxidoreductase</keyword>
<dbReference type="PATRIC" id="fig|909613.9.peg.735"/>
<dbReference type="FunFam" id="3.40.50.720:FF:000009">
    <property type="entry name" value="Fatty oxidation complex, alpha subunit"/>
    <property type="match status" value="1"/>
</dbReference>
<keyword evidence="7" id="KW-1185">Reference proteome</keyword>
<evidence type="ECO:0000313" key="7">
    <source>
        <dbReference type="Proteomes" id="UP000019277"/>
    </source>
</evidence>
<dbReference type="InterPro" id="IPR013328">
    <property type="entry name" value="6PGD_dom2"/>
</dbReference>
<comment type="pathway">
    <text evidence="1">Lipid metabolism; butanoate metabolism.</text>
</comment>
<feature type="domain" description="3-hydroxyacyl-CoA dehydrogenase C-terminal" evidence="4">
    <location>
        <begin position="174"/>
        <end position="264"/>
    </location>
</feature>
<dbReference type="InterPro" id="IPR006108">
    <property type="entry name" value="3HC_DH_C"/>
</dbReference>
<evidence type="ECO:0000256" key="1">
    <source>
        <dbReference type="ARBA" id="ARBA00005086"/>
    </source>
</evidence>
<comment type="caution">
    <text evidence="6">The sequence shown here is derived from an EMBL/GenBank/DDBJ whole genome shotgun (WGS) entry which is preliminary data.</text>
</comment>
<name>W7J4T3_9PSEU</name>
<dbReference type="SUPFAM" id="SSF51735">
    <property type="entry name" value="NAD(P)-binding Rossmann-fold domains"/>
    <property type="match status" value="2"/>
</dbReference>
<dbReference type="RefSeq" id="WP_035278642.1">
    <property type="nucleotide sequence ID" value="NZ_AYXG01000027.1"/>
</dbReference>
<evidence type="ECO:0000259" key="4">
    <source>
        <dbReference type="Pfam" id="PF00725"/>
    </source>
</evidence>
<dbReference type="OrthoDB" id="3988511at2"/>
<dbReference type="Proteomes" id="UP000019277">
    <property type="component" value="Unassembled WGS sequence"/>
</dbReference>
<reference evidence="6 7" key="1">
    <citation type="journal article" date="2014" name="Genome Announc.">
        <title>Draft Genome Sequence of the Antitrypanosomally Active Sponge-Associated Bacterium Actinokineospora sp. Strain EG49.</title>
        <authorList>
            <person name="Harjes J."/>
            <person name="Ryu T."/>
            <person name="Abdelmohsen U.R."/>
            <person name="Moitinho-Silva L."/>
            <person name="Horn H."/>
            <person name="Ravasi T."/>
            <person name="Hentschel U."/>
        </authorList>
    </citation>
    <scope>NUCLEOTIDE SEQUENCE [LARGE SCALE GENOMIC DNA]</scope>
    <source>
        <strain evidence="6 7">EG49</strain>
    </source>
</reference>
<dbReference type="EMBL" id="AYXG01000027">
    <property type="protein sequence ID" value="EWC64006.1"/>
    <property type="molecule type" value="Genomic_DNA"/>
</dbReference>
<evidence type="ECO:0000256" key="2">
    <source>
        <dbReference type="ARBA" id="ARBA00009463"/>
    </source>
</evidence>
<proteinExistence type="inferred from homology"/>
<protein>
    <submittedName>
        <fullName evidence="6">3-hydroxybutyryl-CoA dehydrogenase</fullName>
        <ecNumber evidence="6">1.1.1.157</ecNumber>
        <ecNumber evidence="6">1.1.1.35</ecNumber>
    </submittedName>
</protein>
<feature type="domain" description="3-hydroxyacyl-CoA dehydrogenase C-terminal" evidence="4">
    <location>
        <begin position="470"/>
        <end position="564"/>
    </location>
</feature>
<dbReference type="InterPro" id="IPR008927">
    <property type="entry name" value="6-PGluconate_DH-like_C_sf"/>
</dbReference>
<dbReference type="Pfam" id="PF02737">
    <property type="entry name" value="3HCDH_N"/>
    <property type="match status" value="2"/>
</dbReference>
<dbReference type="SUPFAM" id="SSF48179">
    <property type="entry name" value="6-phosphogluconate dehydrogenase C-terminal domain-like"/>
    <property type="match status" value="2"/>
</dbReference>
<evidence type="ECO:0000313" key="6">
    <source>
        <dbReference type="EMBL" id="EWC64006.1"/>
    </source>
</evidence>
<dbReference type="GO" id="GO:0070403">
    <property type="term" value="F:NAD+ binding"/>
    <property type="evidence" value="ECO:0007669"/>
    <property type="project" value="InterPro"/>
</dbReference>
<feature type="domain" description="3-hydroxyacyl-CoA dehydrogenase NAD binding" evidence="5">
    <location>
        <begin position="56"/>
        <end position="163"/>
    </location>
</feature>
<evidence type="ECO:0000259" key="5">
    <source>
        <dbReference type="Pfam" id="PF02737"/>
    </source>
</evidence>
<dbReference type="AlphaFoldDB" id="W7J4T3"/>
<dbReference type="EC" id="1.1.1.157" evidence="6"/>